<evidence type="ECO:0000256" key="3">
    <source>
        <dbReference type="SAM" id="MobiDB-lite"/>
    </source>
</evidence>
<dbReference type="CDD" id="cd01100">
    <property type="entry name" value="APPLE_Factor_XI_like"/>
    <property type="match status" value="1"/>
</dbReference>
<evidence type="ECO:0000259" key="4">
    <source>
        <dbReference type="Pfam" id="PF14295"/>
    </source>
</evidence>
<dbReference type="InterPro" id="IPR003609">
    <property type="entry name" value="Pan_app"/>
</dbReference>
<accession>A0A6A4XXN8</accession>
<dbReference type="EMBL" id="VJMH01006811">
    <property type="protein sequence ID" value="KAF0687950.1"/>
    <property type="molecule type" value="Genomic_DNA"/>
</dbReference>
<comment type="caution">
    <text evidence="5">The sequence shown here is derived from an EMBL/GenBank/DDBJ whole genome shotgun (WGS) entry which is preliminary data.</text>
</comment>
<evidence type="ECO:0000256" key="2">
    <source>
        <dbReference type="ARBA" id="ARBA00023157"/>
    </source>
</evidence>
<protein>
    <recommendedName>
        <fullName evidence="4">Apple domain-containing protein</fullName>
    </recommendedName>
</protein>
<keyword evidence="2" id="KW-1015">Disulfide bond</keyword>
<sequence length="196" mass="21120">TTPCPTSLTPKPTSAPTPAPTPATGTTTTVKPTTTTVKPTTTTPKPTTTKPSKCGKVVDGIDYFGHDITSTKRANYNDCCEDCDKTPGCVVYVWTPWEDGTCFLKYKADKTRSYWGAKAAQLPHNGPTCDDQEQDVDYYGNDLVELPGAVEDCCALCLTRDECQGYSWFNGVCSLKSTLETASKKYGVVSAARSSN</sequence>
<dbReference type="GO" id="GO:0005576">
    <property type="term" value="C:extracellular region"/>
    <property type="evidence" value="ECO:0007669"/>
    <property type="project" value="InterPro"/>
</dbReference>
<dbReference type="Pfam" id="PF14295">
    <property type="entry name" value="PAN_4"/>
    <property type="match status" value="2"/>
</dbReference>
<feature type="compositionally biased region" description="Low complexity" evidence="3">
    <location>
        <begin position="1"/>
        <end position="12"/>
    </location>
</feature>
<proteinExistence type="predicted"/>
<dbReference type="OrthoDB" id="291007at2759"/>
<reference evidence="5" key="1">
    <citation type="submission" date="2019-06" db="EMBL/GenBank/DDBJ databases">
        <title>Genomics analysis of Aphanomyces spp. identifies a new class of oomycete effector associated with host adaptation.</title>
        <authorList>
            <person name="Gaulin E."/>
        </authorList>
    </citation>
    <scope>NUCLEOTIDE SEQUENCE</scope>
    <source>
        <strain evidence="5">CBS 578.67</strain>
    </source>
</reference>
<feature type="non-terminal residue" evidence="5">
    <location>
        <position position="1"/>
    </location>
</feature>
<dbReference type="AlphaFoldDB" id="A0A6A4XXN8"/>
<evidence type="ECO:0000313" key="5">
    <source>
        <dbReference type="EMBL" id="KAF0687950.1"/>
    </source>
</evidence>
<feature type="domain" description="Apple" evidence="4">
    <location>
        <begin position="136"/>
        <end position="176"/>
    </location>
</feature>
<feature type="compositionally biased region" description="Low complexity" evidence="3">
    <location>
        <begin position="22"/>
        <end position="51"/>
    </location>
</feature>
<dbReference type="GO" id="GO:0006508">
    <property type="term" value="P:proteolysis"/>
    <property type="evidence" value="ECO:0007669"/>
    <property type="project" value="InterPro"/>
</dbReference>
<feature type="domain" description="Apple" evidence="4">
    <location>
        <begin position="61"/>
        <end position="105"/>
    </location>
</feature>
<dbReference type="PANTHER" id="PTHR33946">
    <property type="match status" value="1"/>
</dbReference>
<feature type="region of interest" description="Disordered" evidence="3">
    <location>
        <begin position="1"/>
        <end position="51"/>
    </location>
</feature>
<gene>
    <name evidence="5" type="ORF">As57867_020305</name>
</gene>
<keyword evidence="1" id="KW-0677">Repeat</keyword>
<evidence type="ECO:0000256" key="1">
    <source>
        <dbReference type="ARBA" id="ARBA00022737"/>
    </source>
</evidence>
<name>A0A6A4XXN8_9STRA</name>
<dbReference type="InterPro" id="IPR000177">
    <property type="entry name" value="Apple"/>
</dbReference>
<dbReference type="Gene3D" id="3.50.4.10">
    <property type="entry name" value="Hepatocyte Growth Factor"/>
    <property type="match status" value="2"/>
</dbReference>
<dbReference type="PANTHER" id="PTHR33946:SF4">
    <property type="entry name" value="COAGULATION FACTOR XI"/>
    <property type="match status" value="1"/>
</dbReference>
<organism evidence="5">
    <name type="scientific">Aphanomyces stellatus</name>
    <dbReference type="NCBI Taxonomy" id="120398"/>
    <lineage>
        <taxon>Eukaryota</taxon>
        <taxon>Sar</taxon>
        <taxon>Stramenopiles</taxon>
        <taxon>Oomycota</taxon>
        <taxon>Saprolegniomycetes</taxon>
        <taxon>Saprolegniales</taxon>
        <taxon>Verrucalvaceae</taxon>
        <taxon>Aphanomyces</taxon>
    </lineage>
</organism>